<evidence type="ECO:0000256" key="1">
    <source>
        <dbReference type="ARBA" id="ARBA00022729"/>
    </source>
</evidence>
<dbReference type="InterPro" id="IPR011055">
    <property type="entry name" value="Dup_hybrid_motif"/>
</dbReference>
<feature type="domain" description="M23ase beta-sheet core" evidence="3">
    <location>
        <begin position="185"/>
        <end position="279"/>
    </location>
</feature>
<evidence type="ECO:0000259" key="3">
    <source>
        <dbReference type="Pfam" id="PF01551"/>
    </source>
</evidence>
<dbReference type="SUPFAM" id="SSF51261">
    <property type="entry name" value="Duplicated hybrid motif"/>
    <property type="match status" value="1"/>
</dbReference>
<accession>A0A5Q0QEW9</accession>
<gene>
    <name evidence="4" type="ORF">GFH32_16430</name>
</gene>
<keyword evidence="1" id="KW-0732">Signal</keyword>
<reference evidence="4 5" key="1">
    <citation type="submission" date="2019-10" db="EMBL/GenBank/DDBJ databases">
        <authorList>
            <person name="Dong K."/>
        </authorList>
    </citation>
    <scope>NUCLEOTIDE SEQUENCE [LARGE SCALE GENOMIC DNA]</scope>
    <source>
        <strain evidence="5">dk4302</strain>
    </source>
</reference>
<dbReference type="KEGG" id="sphe:GFH32_16430"/>
<dbReference type="CDD" id="cd12797">
    <property type="entry name" value="M23_peptidase"/>
    <property type="match status" value="1"/>
</dbReference>
<dbReference type="Gene3D" id="2.70.70.10">
    <property type="entry name" value="Glucose Permease (Domain IIA)"/>
    <property type="match status" value="1"/>
</dbReference>
<evidence type="ECO:0000256" key="2">
    <source>
        <dbReference type="SAM" id="Phobius"/>
    </source>
</evidence>
<keyword evidence="2" id="KW-1133">Transmembrane helix</keyword>
<dbReference type="PANTHER" id="PTHR21666">
    <property type="entry name" value="PEPTIDASE-RELATED"/>
    <property type="match status" value="1"/>
</dbReference>
<dbReference type="InterPro" id="IPR050570">
    <property type="entry name" value="Cell_wall_metabolism_enzyme"/>
</dbReference>
<name>A0A5Q0QEW9_9SPHI</name>
<evidence type="ECO:0000313" key="4">
    <source>
        <dbReference type="EMBL" id="QGA27809.1"/>
    </source>
</evidence>
<organism evidence="4 5">
    <name type="scientific">Sphingobacterium zhuxiongii</name>
    <dbReference type="NCBI Taxonomy" id="2662364"/>
    <lineage>
        <taxon>Bacteria</taxon>
        <taxon>Pseudomonadati</taxon>
        <taxon>Bacteroidota</taxon>
        <taxon>Sphingobacteriia</taxon>
        <taxon>Sphingobacteriales</taxon>
        <taxon>Sphingobacteriaceae</taxon>
        <taxon>Sphingobacterium</taxon>
    </lineage>
</organism>
<evidence type="ECO:0000313" key="5">
    <source>
        <dbReference type="Proteomes" id="UP000326921"/>
    </source>
</evidence>
<dbReference type="GO" id="GO:0004222">
    <property type="term" value="F:metalloendopeptidase activity"/>
    <property type="evidence" value="ECO:0007669"/>
    <property type="project" value="TreeGrafter"/>
</dbReference>
<dbReference type="EMBL" id="CP045652">
    <property type="protein sequence ID" value="QGA27809.1"/>
    <property type="molecule type" value="Genomic_DNA"/>
</dbReference>
<protein>
    <submittedName>
        <fullName evidence="4">Peptidoglycan DD-metalloendopeptidase family protein</fullName>
    </submittedName>
</protein>
<dbReference type="Proteomes" id="UP000326921">
    <property type="component" value="Chromosome"/>
</dbReference>
<keyword evidence="5" id="KW-1185">Reference proteome</keyword>
<dbReference type="Pfam" id="PF01551">
    <property type="entry name" value="Peptidase_M23"/>
    <property type="match status" value="1"/>
</dbReference>
<dbReference type="AlphaFoldDB" id="A0A5Q0QEW9"/>
<keyword evidence="2" id="KW-0812">Transmembrane</keyword>
<dbReference type="RefSeq" id="WP_153512636.1">
    <property type="nucleotide sequence ID" value="NZ_CP045652.1"/>
</dbReference>
<proteinExistence type="predicted"/>
<feature type="transmembrane region" description="Helical" evidence="2">
    <location>
        <begin position="34"/>
        <end position="53"/>
    </location>
</feature>
<keyword evidence="2" id="KW-0472">Membrane</keyword>
<dbReference type="InterPro" id="IPR016047">
    <property type="entry name" value="M23ase_b-sheet_dom"/>
</dbReference>
<dbReference type="PANTHER" id="PTHR21666:SF289">
    <property type="entry name" value="L-ALA--D-GLU ENDOPEPTIDASE"/>
    <property type="match status" value="1"/>
</dbReference>
<sequence>MIKQKTSVVILDANGDSDRKIQVPTFIVKNWKRILGLGVILICLACGTIVYLATKNTSERYEKELTQKVKALEAAKQSLATEEASNQMSMEQVQKSFDAIDSTLNQINTKMRKRGLKDIAPKIKNVGGPVEEELNLEELTKFYKKELKNLDKKLEGIPLGIPHHGKITSQFGYRRNPFTNKGREMHSGIDIKGNTGEAIKATAAGKVVHAGYKGQYGRVIIIEHSNGWETRYAHLSRTKVREGQRVEAGQTIGSLGNTGRSTGPHLHYELLSHGTKINPEKTLKF</sequence>